<dbReference type="InterPro" id="IPR003749">
    <property type="entry name" value="ThiS/MoaD-like"/>
</dbReference>
<dbReference type="CDD" id="cd00754">
    <property type="entry name" value="Ubl_MoaD"/>
    <property type="match status" value="1"/>
</dbReference>
<dbReference type="GO" id="GO:1990133">
    <property type="term" value="C:molybdopterin adenylyltransferase complex"/>
    <property type="evidence" value="ECO:0007669"/>
    <property type="project" value="TreeGrafter"/>
</dbReference>
<dbReference type="SUPFAM" id="SSF54285">
    <property type="entry name" value="MoaD/ThiS"/>
    <property type="match status" value="1"/>
</dbReference>
<dbReference type="GO" id="GO:0006777">
    <property type="term" value="P:Mo-molybdopterin cofactor biosynthetic process"/>
    <property type="evidence" value="ECO:0007669"/>
    <property type="project" value="InterPro"/>
</dbReference>
<keyword evidence="3" id="KW-1185">Reference proteome</keyword>
<dbReference type="AlphaFoldDB" id="A0A9W8IJ35"/>
<dbReference type="Pfam" id="PF02597">
    <property type="entry name" value="ThiS"/>
    <property type="match status" value="1"/>
</dbReference>
<reference evidence="2" key="1">
    <citation type="submission" date="2022-07" db="EMBL/GenBank/DDBJ databases">
        <title>Phylogenomic reconstructions and comparative analyses of Kickxellomycotina fungi.</title>
        <authorList>
            <person name="Reynolds N.K."/>
            <person name="Stajich J.E."/>
            <person name="Barry K."/>
            <person name="Grigoriev I.V."/>
            <person name="Crous P."/>
            <person name="Smith M.E."/>
        </authorList>
    </citation>
    <scope>NUCLEOTIDE SEQUENCE</scope>
    <source>
        <strain evidence="2">RSA 476</strain>
    </source>
</reference>
<evidence type="ECO:0008006" key="4">
    <source>
        <dbReference type="Google" id="ProtNLM"/>
    </source>
</evidence>
<evidence type="ECO:0000256" key="1">
    <source>
        <dbReference type="ARBA" id="ARBA00022741"/>
    </source>
</evidence>
<dbReference type="PANTHER" id="PTHR33359">
    <property type="entry name" value="MOLYBDOPTERIN SYNTHASE SULFUR CARRIER SUBUNIT"/>
    <property type="match status" value="1"/>
</dbReference>
<sequence length="89" mass="9764">MVEFKALYFASARDAAQDKAFEILQIADKQPATMASALECIKVTYPKMKSVLESAMIALNERYCDKDDMASIEIKDMDTVAIIPPVSGG</sequence>
<comment type="caution">
    <text evidence="2">The sequence shown here is derived from an EMBL/GenBank/DDBJ whole genome shotgun (WGS) entry which is preliminary data.</text>
</comment>
<accession>A0A9W8IJ35</accession>
<dbReference type="InterPro" id="IPR044672">
    <property type="entry name" value="MOCS2A"/>
</dbReference>
<dbReference type="PANTHER" id="PTHR33359:SF1">
    <property type="entry name" value="MOLYBDOPTERIN SYNTHASE SULFUR CARRIER SUBUNIT"/>
    <property type="match status" value="1"/>
</dbReference>
<dbReference type="GO" id="GO:0000166">
    <property type="term" value="F:nucleotide binding"/>
    <property type="evidence" value="ECO:0007669"/>
    <property type="project" value="UniProtKB-KW"/>
</dbReference>
<dbReference type="InterPro" id="IPR012675">
    <property type="entry name" value="Beta-grasp_dom_sf"/>
</dbReference>
<proteinExistence type="predicted"/>
<keyword evidence="1" id="KW-0547">Nucleotide-binding</keyword>
<evidence type="ECO:0000313" key="3">
    <source>
        <dbReference type="Proteomes" id="UP001140074"/>
    </source>
</evidence>
<dbReference type="InterPro" id="IPR016155">
    <property type="entry name" value="Mopterin_synth/thiamin_S_b"/>
</dbReference>
<dbReference type="Proteomes" id="UP001140074">
    <property type="component" value="Unassembled WGS sequence"/>
</dbReference>
<gene>
    <name evidence="2" type="ORF">GGH94_002349</name>
</gene>
<evidence type="ECO:0000313" key="2">
    <source>
        <dbReference type="EMBL" id="KAJ2865273.1"/>
    </source>
</evidence>
<dbReference type="Gene3D" id="3.10.20.30">
    <property type="match status" value="1"/>
</dbReference>
<protein>
    <recommendedName>
        <fullName evidence="4">Molybdopterin synthase sulfur carrier subunit</fullName>
    </recommendedName>
</protein>
<organism evidence="2 3">
    <name type="scientific">Coemansia aciculifera</name>
    <dbReference type="NCBI Taxonomy" id="417176"/>
    <lineage>
        <taxon>Eukaryota</taxon>
        <taxon>Fungi</taxon>
        <taxon>Fungi incertae sedis</taxon>
        <taxon>Zoopagomycota</taxon>
        <taxon>Kickxellomycotina</taxon>
        <taxon>Kickxellomycetes</taxon>
        <taxon>Kickxellales</taxon>
        <taxon>Kickxellaceae</taxon>
        <taxon>Coemansia</taxon>
    </lineage>
</organism>
<dbReference type="EMBL" id="JANBUY010000064">
    <property type="protein sequence ID" value="KAJ2865273.1"/>
    <property type="molecule type" value="Genomic_DNA"/>
</dbReference>
<name>A0A9W8IJ35_9FUNG</name>